<evidence type="ECO:0000313" key="25">
    <source>
        <dbReference type="Proteomes" id="UP000005207"/>
    </source>
</evidence>
<feature type="compositionally biased region" description="Polar residues" evidence="23">
    <location>
        <begin position="319"/>
        <end position="328"/>
    </location>
</feature>
<comment type="catalytic activity">
    <reaction evidence="14">
        <text>a 5'-end (N(2),N(7)-dimethyl 5'-triphosphoguanosine)-ribonucleoside in snoRNA + S-adenosyl-L-methionine = a 5'-end (N(2),N(2),N(7)-trimethyl 5'-triphosphoguanosine)-ribonucleoside in snoRNA + S-adenosyl-L-homocysteine + H(+)</text>
        <dbReference type="Rhea" id="RHEA:78507"/>
        <dbReference type="Rhea" id="RHEA-COMP:19088"/>
        <dbReference type="Rhea" id="RHEA-COMP:19090"/>
        <dbReference type="ChEBI" id="CHEBI:15378"/>
        <dbReference type="ChEBI" id="CHEBI:57856"/>
        <dbReference type="ChEBI" id="CHEBI:59789"/>
        <dbReference type="ChEBI" id="CHEBI:167623"/>
        <dbReference type="ChEBI" id="CHEBI:172880"/>
    </reaction>
    <physiologicalReaction direction="left-to-right" evidence="14">
        <dbReference type="Rhea" id="RHEA:78508"/>
    </physiologicalReaction>
</comment>
<reference evidence="24" key="2">
    <citation type="submission" date="2025-08" db="UniProtKB">
        <authorList>
            <consortium name="Ensembl"/>
        </authorList>
    </citation>
    <scope>IDENTIFICATION</scope>
</reference>
<evidence type="ECO:0000256" key="7">
    <source>
        <dbReference type="ARBA" id="ARBA00022603"/>
    </source>
</evidence>
<dbReference type="GO" id="GO:0030593">
    <property type="term" value="P:neutrophil chemotaxis"/>
    <property type="evidence" value="ECO:0007669"/>
    <property type="project" value="Ensembl"/>
</dbReference>
<dbReference type="GO" id="GO:0071164">
    <property type="term" value="F:RNA cap trimethylguanosine synthase activity"/>
    <property type="evidence" value="ECO:0007669"/>
    <property type="project" value="TreeGrafter"/>
</dbReference>
<evidence type="ECO:0000256" key="10">
    <source>
        <dbReference type="ARBA" id="ARBA00023015"/>
    </source>
</evidence>
<evidence type="ECO:0000256" key="5">
    <source>
        <dbReference type="ARBA" id="ARBA00022490"/>
    </source>
</evidence>
<evidence type="ECO:0000256" key="23">
    <source>
        <dbReference type="SAM" id="MobiDB-lite"/>
    </source>
</evidence>
<comment type="function">
    <text evidence="19">Catalyzes the 2 serial methylation steps for the conversion of the 7-monomethylguanosine (m(7)G) caps of snRNAs and snoRNAs to a 2,2,7-trimethylguanosine (m(2,2,7)G) cap structure. The enzyme is specific for guanine, and N7 methylation must precede N2 methylation. Hypermethylation of the m7G cap of U snRNAs leads to their concentration in nuclear foci, their colocalization with coilin and the formation of canonical Cajal bodies (CBs). Plays a role in transcriptional regulation.</text>
</comment>
<dbReference type="CTD" id="96764"/>
<feature type="region of interest" description="Disordered" evidence="23">
    <location>
        <begin position="461"/>
        <end position="537"/>
    </location>
</feature>
<comment type="catalytic activity">
    <reaction evidence="17">
        <text>a 5'-end (N(7)-methyl 5'-triphosphoguanosine)-ribonucleoside in snRNA + S-adenosyl-L-methionine = a 5'-end (N(2),N(7)-dimethyl 5'-triphosphoguanosine)-ribonucleoside in snRNA + S-adenosyl-L-homocysteine + H(+)</text>
        <dbReference type="Rhea" id="RHEA:78471"/>
        <dbReference type="Rhea" id="RHEA-COMP:19085"/>
        <dbReference type="Rhea" id="RHEA-COMP:19087"/>
        <dbReference type="ChEBI" id="CHEBI:15378"/>
        <dbReference type="ChEBI" id="CHEBI:57856"/>
        <dbReference type="ChEBI" id="CHEBI:59789"/>
        <dbReference type="ChEBI" id="CHEBI:156461"/>
        <dbReference type="ChEBI" id="CHEBI:172880"/>
    </reaction>
    <physiologicalReaction direction="left-to-right" evidence="17">
        <dbReference type="Rhea" id="RHEA:78472"/>
    </physiologicalReaction>
</comment>
<dbReference type="GeneID" id="100710975"/>
<feature type="region of interest" description="Disordered" evidence="23">
    <location>
        <begin position="105"/>
        <end position="133"/>
    </location>
</feature>
<feature type="region of interest" description="Disordered" evidence="23">
    <location>
        <begin position="554"/>
        <end position="583"/>
    </location>
</feature>
<evidence type="ECO:0000256" key="3">
    <source>
        <dbReference type="ARBA" id="ARBA00004604"/>
    </source>
</evidence>
<evidence type="ECO:0000256" key="20">
    <source>
        <dbReference type="ARBA" id="ARBA00064494"/>
    </source>
</evidence>
<dbReference type="InterPro" id="IPR029063">
    <property type="entry name" value="SAM-dependent_MTases_sf"/>
</dbReference>
<dbReference type="KEGG" id="onl:100710975"/>
<dbReference type="eggNOG" id="KOG2730">
    <property type="taxonomic scope" value="Eukaryota"/>
</dbReference>
<keyword evidence="5" id="KW-0963">Cytoplasm</keyword>
<proteinExistence type="inferred from homology"/>
<evidence type="ECO:0000256" key="1">
    <source>
        <dbReference type="ARBA" id="ARBA00004408"/>
    </source>
</evidence>
<feature type="region of interest" description="Disordered" evidence="23">
    <location>
        <begin position="53"/>
        <end position="79"/>
    </location>
</feature>
<evidence type="ECO:0000256" key="4">
    <source>
        <dbReference type="ARBA" id="ARBA00018517"/>
    </source>
</evidence>
<dbReference type="AlphaFoldDB" id="I3JGK0"/>
<dbReference type="OrthoDB" id="194443at2759"/>
<dbReference type="Ensembl" id="ENSONIT00000007996.2">
    <property type="protein sequence ID" value="ENSONIP00000007991.2"/>
    <property type="gene ID" value="ENSONIG00000006339.2"/>
</dbReference>
<reference evidence="25" key="1">
    <citation type="submission" date="2012-01" db="EMBL/GenBank/DDBJ databases">
        <title>The Genome Sequence of Oreochromis niloticus (Nile Tilapia).</title>
        <authorList>
            <consortium name="Broad Institute Genome Assembly Team"/>
            <consortium name="Broad Institute Sequencing Platform"/>
            <person name="Di Palma F."/>
            <person name="Johnson J."/>
            <person name="Lander E.S."/>
            <person name="Lindblad-Toh K."/>
        </authorList>
    </citation>
    <scope>NUCLEOTIDE SEQUENCE [LARGE SCALE GENOMIC DNA]</scope>
</reference>
<dbReference type="InParanoid" id="I3JGK0"/>
<keyword evidence="8" id="KW-0808">Transferase</keyword>
<dbReference type="OMA" id="QSEPHNG"/>
<dbReference type="RefSeq" id="XP_005461591.1">
    <property type="nucleotide sequence ID" value="XM_005461534.4"/>
</dbReference>
<accession>I3JGK0</accession>
<keyword evidence="11" id="KW-0804">Transcription</keyword>
<evidence type="ECO:0000256" key="18">
    <source>
        <dbReference type="ARBA" id="ARBA00049790"/>
    </source>
</evidence>
<evidence type="ECO:0000256" key="22">
    <source>
        <dbReference type="ARBA" id="ARBA00081504"/>
    </source>
</evidence>
<evidence type="ECO:0000256" key="17">
    <source>
        <dbReference type="ARBA" id="ARBA00049075"/>
    </source>
</evidence>
<dbReference type="PANTHER" id="PTHR14741:SF32">
    <property type="entry name" value="TRIMETHYLGUANOSINE SYNTHASE"/>
    <property type="match status" value="1"/>
</dbReference>
<dbReference type="GO" id="GO:0090022">
    <property type="term" value="P:regulation of neutrophil chemotaxis"/>
    <property type="evidence" value="ECO:0007669"/>
    <property type="project" value="Ensembl"/>
</dbReference>
<keyword evidence="10" id="KW-0805">Transcription regulation</keyword>
<evidence type="ECO:0000256" key="9">
    <source>
        <dbReference type="ARBA" id="ARBA00022691"/>
    </source>
</evidence>
<evidence type="ECO:0000256" key="12">
    <source>
        <dbReference type="ARBA" id="ARBA00023242"/>
    </source>
</evidence>
<comment type="catalytic activity">
    <reaction evidence="15">
        <text>a 5'-end (N(7)-methyl 5'-triphosphoguanosine)-ribonucleoside in snoRNA + S-adenosyl-L-methionine = a 5'-end (N(2),N(7)-dimethyl 5'-triphosphoguanosine)-ribonucleoside in snoRNA + S-adenosyl-L-homocysteine + H(+)</text>
        <dbReference type="Rhea" id="RHEA:78475"/>
        <dbReference type="Rhea" id="RHEA-COMP:19086"/>
        <dbReference type="Rhea" id="RHEA-COMP:19088"/>
        <dbReference type="ChEBI" id="CHEBI:15378"/>
        <dbReference type="ChEBI" id="CHEBI:57856"/>
        <dbReference type="ChEBI" id="CHEBI:59789"/>
        <dbReference type="ChEBI" id="CHEBI:156461"/>
        <dbReference type="ChEBI" id="CHEBI:172880"/>
    </reaction>
    <physiologicalReaction direction="left-to-right" evidence="15">
        <dbReference type="Rhea" id="RHEA:78476"/>
    </physiologicalReaction>
</comment>
<sequence length="796" mass="90053">MMLEMRRVALVAEIIFSKKESLQEEETIHCRCSRAFVQDRELYRSDNRLLPDLENTVQDVDDGEEEEEEETEVEELDEETQMMASMGLPLAFVCSSEQRRAGWRSNRSSSKYCEETSEEEESKEDPQADEKVDEEVFDPRVEVSGGIQDAGWEAYWAQQGEALMWGSWLEKYSEDELPSSEDPGLAPWDNPDTKDLWDKHATEIYYSYWEQYSYWAGQGWTFEQSACNGNAGGEEETGVMDRGLQSQSEKQRDGPAEAESKHEEDDAEVLHDLFGQSFTIEADGQCVAGSVMVQSEGVSCSSDDASDDGNNHKRPAGSVQHNSTTTGFQLAAARNNRRHGSRNETPDGKDDNDDDDKPPGKGYAKVKRSHELDVDECPRLTPEEAWSQLGLKHNPEPQFNSVLSFKGSSASKCQRQRWTKRKISSTNKRTRFSKMGRDCTHPQISTSLCKVQSFLEQVQRERECDQSEVDRERQPEDKPPFLREAQEEKDSRKKEVKNSASSLNAEGSSYTHPSITFNSVTEPEESDVEAREEQPGRHLPCLQIPDFLLPDEPEVHSESAELSVKDTKTPKKKKKKKQQVPAEMAAEPQLAKYWAQRYRLFSRFDEGIRLDREGWFSVTPERIAEHIALRVEHSFSESQLVIDAFCGVGGNAIQFALTGKRVLAVDIDPVRLDMARHNAAVYSVADRIDFIQGDFLQLAPHLHADVVFLSPPWGGPDYLTAEVFDVRTMMEPDGFEIFRLAKLISDNIVYFLPRNVDMDQVASLAGPGGKVEVEQNFLNNKLKTVTAYFGSLINPG</sequence>
<feature type="compositionally biased region" description="Acidic residues" evidence="23">
    <location>
        <begin position="59"/>
        <end position="79"/>
    </location>
</feature>
<dbReference type="PANTHER" id="PTHR14741">
    <property type="entry name" value="S-ADENOSYLMETHIONINE-DEPENDENT METHYLTRANSFERASE RELATED"/>
    <property type="match status" value="1"/>
</dbReference>
<keyword evidence="9" id="KW-0949">S-adenosyl-L-methionine</keyword>
<evidence type="ECO:0000256" key="6">
    <source>
        <dbReference type="ARBA" id="ARBA00022553"/>
    </source>
</evidence>
<evidence type="ECO:0000256" key="16">
    <source>
        <dbReference type="ARBA" id="ARBA00048763"/>
    </source>
</evidence>
<dbReference type="Gene3D" id="3.40.50.150">
    <property type="entry name" value="Vaccinia Virus protein VP39"/>
    <property type="match status" value="1"/>
</dbReference>
<keyword evidence="7" id="KW-0489">Methyltransferase</keyword>
<dbReference type="FunFam" id="3.40.50.150:FF:000066">
    <property type="entry name" value="Trimethylguanosine synthase 1"/>
    <property type="match status" value="1"/>
</dbReference>
<keyword evidence="12" id="KW-0539">Nucleus</keyword>
<dbReference type="HOGENOM" id="CLU_016892_0_0_1"/>
<dbReference type="GO" id="GO:0009611">
    <property type="term" value="P:response to wounding"/>
    <property type="evidence" value="ECO:0007669"/>
    <property type="project" value="Ensembl"/>
</dbReference>
<feature type="compositionally biased region" description="Basic and acidic residues" evidence="23">
    <location>
        <begin position="249"/>
        <end position="266"/>
    </location>
</feature>
<feature type="compositionally biased region" description="Basic and acidic residues" evidence="23">
    <location>
        <begin position="461"/>
        <end position="497"/>
    </location>
</feature>
<dbReference type="GO" id="GO:0005737">
    <property type="term" value="C:cytoplasm"/>
    <property type="evidence" value="ECO:0007669"/>
    <property type="project" value="UniProtKB-SubCell"/>
</dbReference>
<comment type="catalytic activity">
    <reaction evidence="16">
        <text>a 5'-end (N(2),N(7)-dimethyl 5'-triphosphoguanosine)-ribonucleoside in snRNA + S-adenosyl-L-methionine = a 5'-end (N(2),N(2),N(7)-trimethyl 5'-triphosphoguanosine)-ribonucleoside in snRNA + S-adenosyl-L-homocysteine + H(+)</text>
        <dbReference type="Rhea" id="RHEA:78479"/>
        <dbReference type="Rhea" id="RHEA-COMP:19087"/>
        <dbReference type="Rhea" id="RHEA-COMP:19089"/>
        <dbReference type="ChEBI" id="CHEBI:15378"/>
        <dbReference type="ChEBI" id="CHEBI:57856"/>
        <dbReference type="ChEBI" id="CHEBI:59789"/>
        <dbReference type="ChEBI" id="CHEBI:167623"/>
        <dbReference type="ChEBI" id="CHEBI:172880"/>
    </reaction>
    <physiologicalReaction direction="left-to-right" evidence="16">
        <dbReference type="Rhea" id="RHEA:78480"/>
    </physiologicalReaction>
</comment>
<dbReference type="GO" id="GO:0015030">
    <property type="term" value="C:Cajal body"/>
    <property type="evidence" value="ECO:0007669"/>
    <property type="project" value="UniProtKB-SubCell"/>
</dbReference>
<dbReference type="STRING" id="8128.ENSONIP00000007991"/>
<name>I3JGK0_ORENI</name>
<comment type="subunit">
    <text evidence="20">May form homooligomers. Interacts with CREBBP/CBP, EED/WAIT1, EP300/P300, NCOA6/PRIP, PPARBP/PBP and SMN.</text>
</comment>
<feature type="compositionally biased region" description="Basic and acidic residues" evidence="23">
    <location>
        <begin position="554"/>
        <end position="569"/>
    </location>
</feature>
<dbReference type="SUPFAM" id="SSF53335">
    <property type="entry name" value="S-adenosyl-L-methionine-dependent methyltransferases"/>
    <property type="match status" value="1"/>
</dbReference>
<keyword evidence="25" id="KW-1185">Reference proteome</keyword>
<evidence type="ECO:0000256" key="15">
    <source>
        <dbReference type="ARBA" id="ARBA00048740"/>
    </source>
</evidence>
<evidence type="ECO:0000256" key="2">
    <source>
        <dbReference type="ARBA" id="ARBA00004496"/>
    </source>
</evidence>
<dbReference type="GO" id="GO:0005730">
    <property type="term" value="C:nucleolus"/>
    <property type="evidence" value="ECO:0007669"/>
    <property type="project" value="UniProtKB-SubCell"/>
</dbReference>
<dbReference type="Proteomes" id="UP000005207">
    <property type="component" value="Linkage group LG18"/>
</dbReference>
<reference evidence="24" key="3">
    <citation type="submission" date="2025-09" db="UniProtKB">
        <authorList>
            <consortium name="Ensembl"/>
        </authorList>
    </citation>
    <scope>IDENTIFICATION</scope>
</reference>
<evidence type="ECO:0000256" key="14">
    <source>
        <dbReference type="ARBA" id="ARBA00047418"/>
    </source>
</evidence>
<organism evidence="24 25">
    <name type="scientific">Oreochromis niloticus</name>
    <name type="common">Nile tilapia</name>
    <name type="synonym">Tilapia nilotica</name>
    <dbReference type="NCBI Taxonomy" id="8128"/>
    <lineage>
        <taxon>Eukaryota</taxon>
        <taxon>Metazoa</taxon>
        <taxon>Chordata</taxon>
        <taxon>Craniata</taxon>
        <taxon>Vertebrata</taxon>
        <taxon>Euteleostomi</taxon>
        <taxon>Actinopterygii</taxon>
        <taxon>Neopterygii</taxon>
        <taxon>Teleostei</taxon>
        <taxon>Neoteleostei</taxon>
        <taxon>Acanthomorphata</taxon>
        <taxon>Ovalentaria</taxon>
        <taxon>Cichlomorphae</taxon>
        <taxon>Cichliformes</taxon>
        <taxon>Cichlidae</taxon>
        <taxon>African cichlids</taxon>
        <taxon>Pseudocrenilabrinae</taxon>
        <taxon>Oreochromini</taxon>
        <taxon>Oreochromis</taxon>
    </lineage>
</organism>
<feature type="compositionally biased region" description="Polar residues" evidence="23">
    <location>
        <begin position="498"/>
        <end position="521"/>
    </location>
</feature>
<comment type="subcellular location">
    <subcellularLocation>
        <location evidence="2">Cytoplasm</location>
    </subcellularLocation>
    <subcellularLocation>
        <location evidence="1">Nucleus</location>
        <location evidence="1">Cajal body</location>
    </subcellularLocation>
    <subcellularLocation>
        <location evidence="3">Nucleus</location>
        <location evidence="3">Nucleolus</location>
    </subcellularLocation>
</comment>
<dbReference type="InterPro" id="IPR019012">
    <property type="entry name" value="RNA_cap_Gua-N2-MeTrfase"/>
</dbReference>
<dbReference type="Pfam" id="PF09445">
    <property type="entry name" value="Methyltransf_15"/>
    <property type="match status" value="1"/>
</dbReference>
<evidence type="ECO:0000256" key="11">
    <source>
        <dbReference type="ARBA" id="ARBA00023163"/>
    </source>
</evidence>
<evidence type="ECO:0000313" key="24">
    <source>
        <dbReference type="Ensembl" id="ENSONIP00000007991.2"/>
    </source>
</evidence>
<gene>
    <name evidence="24" type="primary">TGS1</name>
    <name evidence="24" type="synonym">tgs1</name>
</gene>
<comment type="similarity">
    <text evidence="13">Belongs to the methyltransferase superfamily. Trimethylguanosine synthase family.</text>
</comment>
<evidence type="ECO:0000256" key="19">
    <source>
        <dbReference type="ARBA" id="ARBA00057179"/>
    </source>
</evidence>
<feature type="region of interest" description="Disordered" evidence="23">
    <location>
        <begin position="227"/>
        <end position="266"/>
    </location>
</feature>
<evidence type="ECO:0000256" key="13">
    <source>
        <dbReference type="ARBA" id="ARBA00025783"/>
    </source>
</evidence>
<feature type="region of interest" description="Disordered" evidence="23">
    <location>
        <begin position="298"/>
        <end position="376"/>
    </location>
</feature>
<dbReference type="CDD" id="cd02440">
    <property type="entry name" value="AdoMet_MTases"/>
    <property type="match status" value="1"/>
</dbReference>
<protein>
    <recommendedName>
        <fullName evidence="4">Trimethylguanosine synthase</fullName>
    </recommendedName>
    <alternativeName>
        <fullName evidence="18">Cap-specific guanine-N(2) methyltransferase</fullName>
    </alternativeName>
    <alternativeName>
        <fullName evidence="21">Nuclear receptor coactivator 6-interacting protein</fullName>
    </alternativeName>
    <alternativeName>
        <fullName evidence="22">PRIP-interacting protein with methyltransferase motif</fullName>
    </alternativeName>
</protein>
<keyword evidence="6" id="KW-0597">Phosphoprotein</keyword>
<dbReference type="GeneTree" id="ENSGT00390000018056"/>
<evidence type="ECO:0000256" key="21">
    <source>
        <dbReference type="ARBA" id="ARBA00079339"/>
    </source>
</evidence>
<evidence type="ECO:0000256" key="8">
    <source>
        <dbReference type="ARBA" id="ARBA00022679"/>
    </source>
</evidence>